<dbReference type="Gene3D" id="3.10.50.40">
    <property type="match status" value="2"/>
</dbReference>
<dbReference type="InterPro" id="IPR046357">
    <property type="entry name" value="PPIase_dom_sf"/>
</dbReference>
<dbReference type="Proteomes" id="UP000325286">
    <property type="component" value="Chromosome"/>
</dbReference>
<dbReference type="EC" id="5.2.1.8" evidence="2"/>
<dbReference type="InterPro" id="IPR000297">
    <property type="entry name" value="PPIase_PpiC"/>
</dbReference>
<evidence type="ECO:0000256" key="5">
    <source>
        <dbReference type="ARBA" id="ARBA00023235"/>
    </source>
</evidence>
<accession>A0A5B9R8A8</accession>
<evidence type="ECO:0000256" key="1">
    <source>
        <dbReference type="ARBA" id="ARBA00000971"/>
    </source>
</evidence>
<evidence type="ECO:0000313" key="9">
    <source>
        <dbReference type="EMBL" id="QEG42823.1"/>
    </source>
</evidence>
<dbReference type="EMBL" id="CP042914">
    <property type="protein sequence ID" value="QEG42823.1"/>
    <property type="molecule type" value="Genomic_DNA"/>
</dbReference>
<evidence type="ECO:0000256" key="6">
    <source>
        <dbReference type="PROSITE-ProRule" id="PRU00278"/>
    </source>
</evidence>
<gene>
    <name evidence="9" type="primary">prsA_1</name>
    <name evidence="9" type="ORF">UC8_48650</name>
</gene>
<evidence type="ECO:0000256" key="4">
    <source>
        <dbReference type="ARBA" id="ARBA00023110"/>
    </source>
</evidence>
<keyword evidence="10" id="KW-1185">Reference proteome</keyword>
<evidence type="ECO:0000256" key="2">
    <source>
        <dbReference type="ARBA" id="ARBA00013194"/>
    </source>
</evidence>
<dbReference type="PANTHER" id="PTHR47245">
    <property type="entry name" value="PEPTIDYLPROLYL ISOMERASE"/>
    <property type="match status" value="1"/>
</dbReference>
<feature type="domain" description="PpiC" evidence="8">
    <location>
        <begin position="158"/>
        <end position="249"/>
    </location>
</feature>
<evidence type="ECO:0000259" key="8">
    <source>
        <dbReference type="PROSITE" id="PS50198"/>
    </source>
</evidence>
<feature type="signal peptide" evidence="7">
    <location>
        <begin position="1"/>
        <end position="31"/>
    </location>
</feature>
<dbReference type="GO" id="GO:0003755">
    <property type="term" value="F:peptidyl-prolyl cis-trans isomerase activity"/>
    <property type="evidence" value="ECO:0007669"/>
    <property type="project" value="UniProtKB-KW"/>
</dbReference>
<keyword evidence="4 6" id="KW-0697">Rotamase</keyword>
<evidence type="ECO:0000256" key="7">
    <source>
        <dbReference type="SAM" id="SignalP"/>
    </source>
</evidence>
<sequence length="601" mass="66928" precursor="true">MTVWTLRATLPLCVASFLAGLCLLHSLPAAAQQPSNDLVAVVNADPITRDQLGQEAVRRHGAEVVDEMVNRYLIVQACKAKGIQISGQQVQDEVIRIAKKFGLTTEAYLQLLLEERDFTPQQYSKDVVWPMLSLRALVADEVQVSEAEIRKAMESQFGEAVKCRMIMVGSRAKADQLRQLAVQKPHEFGALAMRESEDETSASVHGLIPPIRRHTGDAEFENMAFALKDGEISKVYPLGDQWVILQSVRHMPASYPAEHALPMVRQQISDRIADEKVRVAASKLFSKLQQEANVIIVLGDEAQTKKYPGVAAIINGQKLTVATVAAECIERHGAAVLEGEVNRKLLTQALRKADRRVEQADIDEEVRRAAVSFGYVDAQGNADVETWMQAMLGDADANARELYLRDSVWPTVALKKLVEGQVDVTQEDLRKGFEANYGPRCEILACVLGDQRTAQKVWDMARANPTDKFFGELAHQYSIEPMSQSNFGRVPPLARHNGQDTLEREAFKLKPGGVEAMSGIISTGAERWVIMRCVGYTDPVVTKFDDTVREELTRTIFEKKQRLAMADTMDSLKESAQIDNFLAKRTQLGSRVRQVSNTEKR</sequence>
<comment type="catalytic activity">
    <reaction evidence="1">
        <text>[protein]-peptidylproline (omega=180) = [protein]-peptidylproline (omega=0)</text>
        <dbReference type="Rhea" id="RHEA:16237"/>
        <dbReference type="Rhea" id="RHEA-COMP:10747"/>
        <dbReference type="Rhea" id="RHEA-COMP:10748"/>
        <dbReference type="ChEBI" id="CHEBI:83833"/>
        <dbReference type="ChEBI" id="CHEBI:83834"/>
        <dbReference type="EC" id="5.2.1.8"/>
    </reaction>
</comment>
<reference evidence="9 10" key="1">
    <citation type="submission" date="2019-08" db="EMBL/GenBank/DDBJ databases">
        <title>Deep-cultivation of Planctomycetes and their phenomic and genomic characterization uncovers novel biology.</title>
        <authorList>
            <person name="Wiegand S."/>
            <person name="Jogler M."/>
            <person name="Boedeker C."/>
            <person name="Pinto D."/>
            <person name="Vollmers J."/>
            <person name="Rivas-Marin E."/>
            <person name="Kohn T."/>
            <person name="Peeters S.H."/>
            <person name="Heuer A."/>
            <person name="Rast P."/>
            <person name="Oberbeckmann S."/>
            <person name="Bunk B."/>
            <person name="Jeske O."/>
            <person name="Meyerdierks A."/>
            <person name="Storesund J.E."/>
            <person name="Kallscheuer N."/>
            <person name="Luecker S."/>
            <person name="Lage O.M."/>
            <person name="Pohl T."/>
            <person name="Merkel B.J."/>
            <person name="Hornburger P."/>
            <person name="Mueller R.-W."/>
            <person name="Bruemmer F."/>
            <person name="Labrenz M."/>
            <person name="Spormann A.M."/>
            <person name="Op den Camp H."/>
            <person name="Overmann J."/>
            <person name="Amann R."/>
            <person name="Jetten M.S.M."/>
            <person name="Mascher T."/>
            <person name="Medema M.H."/>
            <person name="Devos D.P."/>
            <person name="Kaster A.-K."/>
            <person name="Ovreas L."/>
            <person name="Rohde M."/>
            <person name="Galperin M.Y."/>
            <person name="Jogler C."/>
        </authorList>
    </citation>
    <scope>NUCLEOTIDE SEQUENCE [LARGE SCALE GENOMIC DNA]</scope>
    <source>
        <strain evidence="9 10">UC8</strain>
    </source>
</reference>
<evidence type="ECO:0000313" key="10">
    <source>
        <dbReference type="Proteomes" id="UP000325286"/>
    </source>
</evidence>
<keyword evidence="5 6" id="KW-0413">Isomerase</keyword>
<dbReference type="SUPFAM" id="SSF54534">
    <property type="entry name" value="FKBP-like"/>
    <property type="match status" value="2"/>
</dbReference>
<dbReference type="SUPFAM" id="SSF109998">
    <property type="entry name" value="Triger factor/SurA peptide-binding domain-like"/>
    <property type="match status" value="2"/>
</dbReference>
<dbReference type="Pfam" id="PF00639">
    <property type="entry name" value="Rotamase"/>
    <property type="match status" value="1"/>
</dbReference>
<dbReference type="AlphaFoldDB" id="A0A5B9R8A8"/>
<proteinExistence type="predicted"/>
<dbReference type="InterPro" id="IPR027304">
    <property type="entry name" value="Trigger_fact/SurA_dom_sf"/>
</dbReference>
<dbReference type="Gene3D" id="1.10.4030.10">
    <property type="entry name" value="Porin chaperone SurA, peptide-binding domain"/>
    <property type="match status" value="1"/>
</dbReference>
<organism evidence="9 10">
    <name type="scientific">Roseimaritima ulvae</name>
    <dbReference type="NCBI Taxonomy" id="980254"/>
    <lineage>
        <taxon>Bacteria</taxon>
        <taxon>Pseudomonadati</taxon>
        <taxon>Planctomycetota</taxon>
        <taxon>Planctomycetia</taxon>
        <taxon>Pirellulales</taxon>
        <taxon>Pirellulaceae</taxon>
        <taxon>Roseimaritima</taxon>
    </lineage>
</organism>
<dbReference type="RefSeq" id="WP_162275903.1">
    <property type="nucleotide sequence ID" value="NZ_CP042914.1"/>
</dbReference>
<keyword evidence="3 7" id="KW-0732">Signal</keyword>
<feature type="chain" id="PRO_5022964803" description="peptidylprolyl isomerase" evidence="7">
    <location>
        <begin position="32"/>
        <end position="601"/>
    </location>
</feature>
<dbReference type="KEGG" id="rul:UC8_48650"/>
<evidence type="ECO:0000256" key="3">
    <source>
        <dbReference type="ARBA" id="ARBA00022729"/>
    </source>
</evidence>
<protein>
    <recommendedName>
        <fullName evidence="2">peptidylprolyl isomerase</fullName>
        <ecNumber evidence="2">5.2.1.8</ecNumber>
    </recommendedName>
</protein>
<dbReference type="PROSITE" id="PS50198">
    <property type="entry name" value="PPIC_PPIASE_2"/>
    <property type="match status" value="1"/>
</dbReference>
<dbReference type="PANTHER" id="PTHR47245:SF1">
    <property type="entry name" value="FOLDASE PROTEIN PRSA"/>
    <property type="match status" value="1"/>
</dbReference>
<name>A0A5B9R8A8_9BACT</name>
<dbReference type="InterPro" id="IPR050245">
    <property type="entry name" value="PrsA_foldase"/>
</dbReference>